<dbReference type="AlphaFoldDB" id="A0A7S9RET7"/>
<sequence>MSLNLYAYEPPKNANRAEINCMFISKKLQSQWIKDDWEQCKIDSKDTMPHKPVVVKLDGALAVLAFLKTQNNKTQMALLNTDKTLIEPDIIDIFDETKSVFFTDINKKKNLCVINSYSLNGTNSNLTSCYELNKKENSIIISPLTKIIDFQCEGDCEGYDADAVKKFLIKNPDGYIIEGS</sequence>
<dbReference type="Proteomes" id="UP000594508">
    <property type="component" value="Chromosome"/>
</dbReference>
<protein>
    <submittedName>
        <fullName evidence="1">Uncharacterized protein</fullName>
    </submittedName>
</protein>
<evidence type="ECO:0000313" key="1">
    <source>
        <dbReference type="EMBL" id="QPH90378.1"/>
    </source>
</evidence>
<accession>A0A7S9RET7</accession>
<dbReference type="RefSeq" id="WP_141090415.1">
    <property type="nucleotide sequence ID" value="NZ_CP060707.1"/>
</dbReference>
<evidence type="ECO:0000313" key="2">
    <source>
        <dbReference type="Proteomes" id="UP000594508"/>
    </source>
</evidence>
<dbReference type="EMBL" id="CP060707">
    <property type="protein sequence ID" value="QPH90378.1"/>
    <property type="molecule type" value="Genomic_DNA"/>
</dbReference>
<name>A0A7S9RET7_9BACT</name>
<organism evidence="1 2">
    <name type="scientific">Campylobacter concisus</name>
    <dbReference type="NCBI Taxonomy" id="199"/>
    <lineage>
        <taxon>Bacteria</taxon>
        <taxon>Pseudomonadati</taxon>
        <taxon>Campylobacterota</taxon>
        <taxon>Epsilonproteobacteria</taxon>
        <taxon>Campylobacterales</taxon>
        <taxon>Campylobacteraceae</taxon>
        <taxon>Campylobacter</taxon>
    </lineage>
</organism>
<gene>
    <name evidence="1" type="ORF">CVT00_02225</name>
</gene>
<proteinExistence type="predicted"/>
<reference evidence="1 2" key="1">
    <citation type="journal article" date="2018" name="Emerg. Microbes Infect.">
        <title>Genomic analysis of oral Campylobacter concisus strains identified a potential bacterial molecular marker associated with active Crohn's disease.</title>
        <authorList>
            <person name="Liu F."/>
            <person name="Ma R."/>
            <person name="Tay C.Y.A."/>
            <person name="Octavia S."/>
            <person name="Lan R."/>
            <person name="Chung H.K.L."/>
            <person name="Riordan S.M."/>
            <person name="Grimm M.C."/>
            <person name="Leong R.W."/>
            <person name="Tanaka M.M."/>
            <person name="Connor S."/>
            <person name="Zhang L."/>
        </authorList>
    </citation>
    <scope>NUCLEOTIDE SEQUENCE [LARGE SCALE GENOMIC DNA]</scope>
    <source>
        <strain evidence="1 2">P1CDO2</strain>
    </source>
</reference>